<sequence>MDDLPPAVRNKALSLDAQRWLDELPDVVASLVADWGLTLGPSFVDGTESYVVAVDLVDGTPAVLKVLLPRDDAVRHETTALRLADGDGSARLLRHDLDRSALLIERLGPSLHDLGVPFARRREILCDLASRMWRPAAGHELPTGAEKGRWLAGFVTSTWEELGRPCSEQTLDHALACVERRMAAHDDERAVLVHGDVHEWNALATLDGGGFKLVDPDGLLAEPEYDLGVMLREDPREIDPADPGRGARWLAARTGLDATAIWEWGAVERLSTGLLCTRIDLQPIGREMLAAAELVADASDVVLD</sequence>
<dbReference type="Proteomes" id="UP000334019">
    <property type="component" value="Chromosome"/>
</dbReference>
<dbReference type="Pfam" id="PF04655">
    <property type="entry name" value="APH_6_hur"/>
    <property type="match status" value="1"/>
</dbReference>
<name>A0A5Q2RHT0_9ACTN</name>
<dbReference type="GO" id="GO:0019748">
    <property type="term" value="P:secondary metabolic process"/>
    <property type="evidence" value="ECO:0007669"/>
    <property type="project" value="InterPro"/>
</dbReference>
<accession>A0A5Q2RHT0</accession>
<dbReference type="Gene3D" id="1.10.510.10">
    <property type="entry name" value="Transferase(Phosphotransferase) domain 1"/>
    <property type="match status" value="1"/>
</dbReference>
<evidence type="ECO:0000313" key="2">
    <source>
        <dbReference type="Proteomes" id="UP000334019"/>
    </source>
</evidence>
<dbReference type="GO" id="GO:0016773">
    <property type="term" value="F:phosphotransferase activity, alcohol group as acceptor"/>
    <property type="evidence" value="ECO:0007669"/>
    <property type="project" value="InterPro"/>
</dbReference>
<dbReference type="InterPro" id="IPR011009">
    <property type="entry name" value="Kinase-like_dom_sf"/>
</dbReference>
<protein>
    <submittedName>
        <fullName evidence="1">Phosphotransferase</fullName>
    </submittedName>
</protein>
<dbReference type="EMBL" id="CP045851">
    <property type="protein sequence ID" value="QGG96418.1"/>
    <property type="molecule type" value="Genomic_DNA"/>
</dbReference>
<dbReference type="AlphaFoldDB" id="A0A5Q2RHT0"/>
<keyword evidence="2" id="KW-1185">Reference proteome</keyword>
<dbReference type="SUPFAM" id="SSF56112">
    <property type="entry name" value="Protein kinase-like (PK-like)"/>
    <property type="match status" value="1"/>
</dbReference>
<proteinExistence type="predicted"/>
<reference evidence="1 2" key="1">
    <citation type="submission" date="2019-11" db="EMBL/GenBank/DDBJ databases">
        <authorList>
            <person name="He Y."/>
        </authorList>
    </citation>
    <scope>NUCLEOTIDE SEQUENCE [LARGE SCALE GENOMIC DNA]</scope>
    <source>
        <strain evidence="1 2">SCSIO 58843</strain>
    </source>
</reference>
<dbReference type="InterPro" id="IPR006748">
    <property type="entry name" value="NH2Glyco/OHUrea_AB-resist_kin"/>
</dbReference>
<keyword evidence="1" id="KW-0808">Transferase</keyword>
<gene>
    <name evidence="1" type="ORF">GH723_15645</name>
</gene>
<organism evidence="1 2">
    <name type="scientific">Actinomarinicola tropica</name>
    <dbReference type="NCBI Taxonomy" id="2789776"/>
    <lineage>
        <taxon>Bacteria</taxon>
        <taxon>Bacillati</taxon>
        <taxon>Actinomycetota</taxon>
        <taxon>Acidimicrobiia</taxon>
        <taxon>Acidimicrobiales</taxon>
        <taxon>Iamiaceae</taxon>
        <taxon>Actinomarinicola</taxon>
    </lineage>
</organism>
<evidence type="ECO:0000313" key="1">
    <source>
        <dbReference type="EMBL" id="QGG96418.1"/>
    </source>
</evidence>
<dbReference type="KEGG" id="atq:GH723_15645"/>
<dbReference type="RefSeq" id="WP_153760522.1">
    <property type="nucleotide sequence ID" value="NZ_CP045851.1"/>
</dbReference>